<keyword evidence="2" id="KW-1185">Reference proteome</keyword>
<proteinExistence type="predicted"/>
<accession>A0ABQ9F2E4</accession>
<gene>
    <name evidence="1" type="ORF">KUTeg_012210</name>
</gene>
<comment type="caution">
    <text evidence="1">The sequence shown here is derived from an EMBL/GenBank/DDBJ whole genome shotgun (WGS) entry which is preliminary data.</text>
</comment>
<reference evidence="1 2" key="1">
    <citation type="submission" date="2022-12" db="EMBL/GenBank/DDBJ databases">
        <title>Chromosome-level genome of Tegillarca granosa.</title>
        <authorList>
            <person name="Kim J."/>
        </authorList>
    </citation>
    <scope>NUCLEOTIDE SEQUENCE [LARGE SCALE GENOMIC DNA]</scope>
    <source>
        <strain evidence="1">Teg-2019</strain>
        <tissue evidence="1">Adductor muscle</tissue>
    </source>
</reference>
<protein>
    <submittedName>
        <fullName evidence="1">Uncharacterized protein</fullName>
    </submittedName>
</protein>
<sequence>MAPATTAAPTVSAILYDLKHHKAIIVRTDGCYEYHMAHQDMLMYEDQSQRPTLEKKILDALSSTTATHEMGHHHIDHMTPEIVSACASLPIYGFNH</sequence>
<name>A0ABQ9F2E4_TEGGR</name>
<evidence type="ECO:0000313" key="2">
    <source>
        <dbReference type="Proteomes" id="UP001217089"/>
    </source>
</evidence>
<dbReference type="EMBL" id="JARBDR010000640">
    <property type="protein sequence ID" value="KAJ8310345.1"/>
    <property type="molecule type" value="Genomic_DNA"/>
</dbReference>
<dbReference type="Proteomes" id="UP001217089">
    <property type="component" value="Unassembled WGS sequence"/>
</dbReference>
<organism evidence="1 2">
    <name type="scientific">Tegillarca granosa</name>
    <name type="common">Malaysian cockle</name>
    <name type="synonym">Anadara granosa</name>
    <dbReference type="NCBI Taxonomy" id="220873"/>
    <lineage>
        <taxon>Eukaryota</taxon>
        <taxon>Metazoa</taxon>
        <taxon>Spiralia</taxon>
        <taxon>Lophotrochozoa</taxon>
        <taxon>Mollusca</taxon>
        <taxon>Bivalvia</taxon>
        <taxon>Autobranchia</taxon>
        <taxon>Pteriomorphia</taxon>
        <taxon>Arcoida</taxon>
        <taxon>Arcoidea</taxon>
        <taxon>Arcidae</taxon>
        <taxon>Tegillarca</taxon>
    </lineage>
</organism>
<evidence type="ECO:0000313" key="1">
    <source>
        <dbReference type="EMBL" id="KAJ8310345.1"/>
    </source>
</evidence>